<dbReference type="EMBL" id="SLTX01000002">
    <property type="protein sequence ID" value="TDB03522.1"/>
    <property type="molecule type" value="Genomic_DNA"/>
</dbReference>
<dbReference type="InterPro" id="IPR000182">
    <property type="entry name" value="GNAT_dom"/>
</dbReference>
<dbReference type="Gene3D" id="3.40.630.30">
    <property type="match status" value="1"/>
</dbReference>
<dbReference type="KEGG" id="bdh:GV66_05920"/>
<evidence type="ECO:0000259" key="1">
    <source>
        <dbReference type="PROSITE" id="PS51186"/>
    </source>
</evidence>
<protein>
    <submittedName>
        <fullName evidence="2 5">N-acetyltransferase</fullName>
    </submittedName>
</protein>
<dbReference type="Proteomes" id="UP000347681">
    <property type="component" value="Unassembled WGS sequence"/>
</dbReference>
<dbReference type="PANTHER" id="PTHR43792:SF1">
    <property type="entry name" value="N-ACETYLTRANSFERASE DOMAIN-CONTAINING PROTEIN"/>
    <property type="match status" value="1"/>
</dbReference>
<dbReference type="SUPFAM" id="SSF55729">
    <property type="entry name" value="Acyl-CoA N-acyltransferases (Nat)"/>
    <property type="match status" value="1"/>
</dbReference>
<dbReference type="GO" id="GO:0016747">
    <property type="term" value="F:acyltransferase activity, transferring groups other than amino-acyl groups"/>
    <property type="evidence" value="ECO:0007669"/>
    <property type="project" value="InterPro"/>
</dbReference>
<dbReference type="Proteomes" id="UP000294834">
    <property type="component" value="Unassembled WGS sequence"/>
</dbReference>
<evidence type="ECO:0000313" key="2">
    <source>
        <dbReference type="EMBL" id="KAA5384232.1"/>
    </source>
</evidence>
<evidence type="ECO:0000313" key="7">
    <source>
        <dbReference type="Proteomes" id="UP000294834"/>
    </source>
</evidence>
<reference evidence="5 7" key="2">
    <citation type="journal article" date="2019" name="Nat. Microbiol.">
        <title>Genomic variation and strain-specific functional adaptation in the human gut microbiome during early life.</title>
        <authorList>
            <person name="Vatanen T."/>
            <person name="Plichta D.R."/>
            <person name="Somani J."/>
            <person name="Munch P.C."/>
            <person name="Arthur T.D."/>
            <person name="Hall A.B."/>
            <person name="Rudolf S."/>
            <person name="Oakeley E.J."/>
            <person name="Ke X."/>
            <person name="Young R.A."/>
            <person name="Haiser H.J."/>
            <person name="Kolde R."/>
            <person name="Yassour M."/>
            <person name="Luopajarvi K."/>
            <person name="Siljander H."/>
            <person name="Virtanen S.M."/>
            <person name="Ilonen J."/>
            <person name="Uibo R."/>
            <person name="Tillmann V."/>
            <person name="Mokurov S."/>
            <person name="Dorshakova N."/>
            <person name="Porter J.A."/>
            <person name="McHardy A.C."/>
            <person name="Lahdesmaki H."/>
            <person name="Vlamakis H."/>
            <person name="Huttenhower C."/>
            <person name="Knip M."/>
            <person name="Xavier R.J."/>
        </authorList>
    </citation>
    <scope>NUCLEOTIDE SEQUENCE [LARGE SCALE GENOMIC DNA]</scope>
    <source>
        <strain evidence="5 7">RJX1052</strain>
    </source>
</reference>
<reference evidence="4" key="5">
    <citation type="submission" date="2023-10" db="EMBL/GenBank/DDBJ databases">
        <title>Genome of Potential pathogenic bacteria in Crohn's disease.</title>
        <authorList>
            <person name="Rodriguez-Palacios A."/>
        </authorList>
    </citation>
    <scope>NUCLEOTIDE SEQUENCE</scope>
    <source>
        <strain evidence="4">CavFT-hAR62</strain>
    </source>
</reference>
<dbReference type="PANTHER" id="PTHR43792">
    <property type="entry name" value="GNAT FAMILY, PUTATIVE (AFU_ORTHOLOGUE AFUA_3G00765)-RELATED-RELATED"/>
    <property type="match status" value="1"/>
</dbReference>
<name>A0A0K2HGF1_9BACT</name>
<reference evidence="3" key="3">
    <citation type="submission" date="2021-06" db="EMBL/GenBank/DDBJ databases">
        <title>Collection of gut derived symbiotic bacterial strains cultured from healthy donors.</title>
        <authorList>
            <person name="Lin H."/>
            <person name="Littmann E."/>
            <person name="Pamer E.G."/>
        </authorList>
    </citation>
    <scope>NUCLEOTIDE SEQUENCE</scope>
    <source>
        <strain evidence="3">MSK.5.10</strain>
    </source>
</reference>
<dbReference type="InterPro" id="IPR016181">
    <property type="entry name" value="Acyl_CoA_acyltransferase"/>
</dbReference>
<dbReference type="EMBL" id="VVZB01000003">
    <property type="protein sequence ID" value="KAA5384232.1"/>
    <property type="molecule type" value="Genomic_DNA"/>
</dbReference>
<evidence type="ECO:0000313" key="5">
    <source>
        <dbReference type="EMBL" id="TDB03522.1"/>
    </source>
</evidence>
<accession>A0A0K2HGF1</accession>
<sequence length="175" mass="20768">MVYIETPHLLLRDWKEEDILPFVRMNSDKEVMEFFITTLTQEETMAFYCRIRKEFEEYGYGLYAVECKKTRNFLGYVGFHNIAFESDFTPGVEIGWRLCRDVWGKGYATEAASACLDYASDNLPFKTVYSFTAIPNKRSARVMQKIGMHFEKEFDHPLVEQEHWLCRHVLYKIEI</sequence>
<organism evidence="2 8">
    <name type="scientific">Phocaeicola dorei</name>
    <dbReference type="NCBI Taxonomy" id="357276"/>
    <lineage>
        <taxon>Bacteria</taxon>
        <taxon>Pseudomonadati</taxon>
        <taxon>Bacteroidota</taxon>
        <taxon>Bacteroidia</taxon>
        <taxon>Bacteroidales</taxon>
        <taxon>Bacteroidaceae</taxon>
        <taxon>Phocaeicola</taxon>
    </lineage>
</organism>
<evidence type="ECO:0000313" key="8">
    <source>
        <dbReference type="Proteomes" id="UP000347681"/>
    </source>
</evidence>
<dbReference type="EMBL" id="JAWDEV010000011">
    <property type="protein sequence ID" value="MDU0271381.1"/>
    <property type="molecule type" value="Genomic_DNA"/>
</dbReference>
<dbReference type="RefSeq" id="WP_007841650.1">
    <property type="nucleotide sequence ID" value="NZ_BAABZF010000001.1"/>
</dbReference>
<dbReference type="Pfam" id="PF13302">
    <property type="entry name" value="Acetyltransf_3"/>
    <property type="match status" value="1"/>
</dbReference>
<dbReference type="AlphaFoldDB" id="A0A0K2HGF1"/>
<feature type="domain" description="N-acetyltransferase" evidence="1">
    <location>
        <begin position="9"/>
        <end position="175"/>
    </location>
</feature>
<dbReference type="Proteomes" id="UP000777173">
    <property type="component" value="Unassembled WGS sequence"/>
</dbReference>
<evidence type="ECO:0000313" key="3">
    <source>
        <dbReference type="EMBL" id="MBV3123327.1"/>
    </source>
</evidence>
<reference evidence="2 8" key="1">
    <citation type="journal article" date="2019" name="Nat. Med.">
        <title>A library of human gut bacterial isolates paired with longitudinal multiomics data enables mechanistic microbiome research.</title>
        <authorList>
            <person name="Poyet M."/>
            <person name="Groussin M."/>
            <person name="Gibbons S.M."/>
            <person name="Avila-Pacheco J."/>
            <person name="Jiang X."/>
            <person name="Kearney S.M."/>
            <person name="Perrotta A.R."/>
            <person name="Berdy B."/>
            <person name="Zhao S."/>
            <person name="Lieberman T.D."/>
            <person name="Swanson P.K."/>
            <person name="Smith M."/>
            <person name="Roesemann S."/>
            <person name="Alexander J.E."/>
            <person name="Rich S.A."/>
            <person name="Livny J."/>
            <person name="Vlamakis H."/>
            <person name="Clish C."/>
            <person name="Bullock K."/>
            <person name="Deik A."/>
            <person name="Scott J."/>
            <person name="Pierce K.A."/>
            <person name="Xavier R.J."/>
            <person name="Alm E.J."/>
        </authorList>
    </citation>
    <scope>NUCLEOTIDE SEQUENCE [LARGE SCALE GENOMIC DNA]</scope>
    <source>
        <strain evidence="2 8">BIOML-A5</strain>
    </source>
</reference>
<dbReference type="Proteomes" id="UP001181086">
    <property type="component" value="Unassembled WGS sequence"/>
</dbReference>
<dbReference type="InterPro" id="IPR051531">
    <property type="entry name" value="N-acetyltransferase"/>
</dbReference>
<gene>
    <name evidence="5" type="ORF">E1J06_20340</name>
    <name evidence="2" type="ORF">F2Y61_08080</name>
    <name evidence="3" type="ORF">KSU80_09050</name>
    <name evidence="6" type="ORF">QNN11_01955</name>
    <name evidence="4" type="ORF">RVH45_16110</name>
</gene>
<proteinExistence type="predicted"/>
<reference evidence="6" key="4">
    <citation type="journal article" date="2023" name="Nat. Commun.">
        <title>Identification of a novel Human Milk Oligosaccharides utilization cluster in the infant gut commensal Bacteroides dorei.</title>
        <authorList>
            <person name="Kijner S."/>
            <person name="Ennis D."/>
            <person name="Shmorak S."/>
            <person name="Florentin A."/>
            <person name="Yassour M."/>
        </authorList>
    </citation>
    <scope>NUCLEOTIDE SEQUENCE</scope>
    <source>
        <strain evidence="6">2</strain>
    </source>
</reference>
<dbReference type="EMBL" id="CP126056">
    <property type="protein sequence ID" value="WHX10332.1"/>
    <property type="molecule type" value="Genomic_DNA"/>
</dbReference>
<dbReference type="PROSITE" id="PS51186">
    <property type="entry name" value="GNAT"/>
    <property type="match status" value="1"/>
</dbReference>
<evidence type="ECO:0000313" key="6">
    <source>
        <dbReference type="EMBL" id="WHX10332.1"/>
    </source>
</evidence>
<dbReference type="Proteomes" id="UP001177934">
    <property type="component" value="Chromosome"/>
</dbReference>
<dbReference type="EMBL" id="JAHOAX010000006">
    <property type="protein sequence ID" value="MBV3123327.1"/>
    <property type="molecule type" value="Genomic_DNA"/>
</dbReference>
<keyword evidence="2" id="KW-0808">Transferase</keyword>
<evidence type="ECO:0000313" key="4">
    <source>
        <dbReference type="EMBL" id="MDU0271381.1"/>
    </source>
</evidence>